<protein>
    <recommendedName>
        <fullName evidence="2">RagB/SusD family nutrient uptake outer membrane protein</fullName>
    </recommendedName>
</protein>
<sequence length="133" mass="15089">MKSKLLSILLSFIMLLSTVSCSDFFNNDPKTALTKEEAFSKLENIEPLLTGLYTNWRNNTRRDRWGLVFQLGTDESQQGAYQVRTDPDQAAMDKYNGFLAPSNNTLTRQWDDRWKIVTAAASGSRNCKCVGIK</sequence>
<comment type="caution">
    <text evidence="1">The sequence shown here is derived from an EMBL/GenBank/DDBJ whole genome shotgun (WGS) entry which is preliminary data.</text>
</comment>
<dbReference type="PROSITE" id="PS51257">
    <property type="entry name" value="PROKAR_LIPOPROTEIN"/>
    <property type="match status" value="1"/>
</dbReference>
<dbReference type="InterPro" id="IPR011990">
    <property type="entry name" value="TPR-like_helical_dom_sf"/>
</dbReference>
<dbReference type="SUPFAM" id="SSF48452">
    <property type="entry name" value="TPR-like"/>
    <property type="match status" value="1"/>
</dbReference>
<proteinExistence type="predicted"/>
<dbReference type="Gene3D" id="1.25.40.390">
    <property type="match status" value="1"/>
</dbReference>
<accession>A0A5J4QEL4</accession>
<organism evidence="1">
    <name type="scientific">termite gut metagenome</name>
    <dbReference type="NCBI Taxonomy" id="433724"/>
    <lineage>
        <taxon>unclassified sequences</taxon>
        <taxon>metagenomes</taxon>
        <taxon>organismal metagenomes</taxon>
    </lineage>
</organism>
<dbReference type="AlphaFoldDB" id="A0A5J4QEL4"/>
<reference evidence="1" key="1">
    <citation type="submission" date="2019-03" db="EMBL/GenBank/DDBJ databases">
        <title>Single cell metagenomics reveals metabolic interactions within the superorganism composed of flagellate Streblomastix strix and complex community of Bacteroidetes bacteria on its surface.</title>
        <authorList>
            <person name="Treitli S.C."/>
            <person name="Kolisko M."/>
            <person name="Husnik F."/>
            <person name="Keeling P."/>
            <person name="Hampl V."/>
        </authorList>
    </citation>
    <scope>NUCLEOTIDE SEQUENCE</scope>
    <source>
        <strain evidence="1">STM</strain>
    </source>
</reference>
<dbReference type="EMBL" id="SNRY01003866">
    <property type="protein sequence ID" value="KAA6319480.1"/>
    <property type="molecule type" value="Genomic_DNA"/>
</dbReference>
<gene>
    <name evidence="1" type="ORF">EZS27_030632</name>
</gene>
<name>A0A5J4QEL4_9ZZZZ</name>
<evidence type="ECO:0008006" key="2">
    <source>
        <dbReference type="Google" id="ProtNLM"/>
    </source>
</evidence>
<evidence type="ECO:0000313" key="1">
    <source>
        <dbReference type="EMBL" id="KAA6319480.1"/>
    </source>
</evidence>